<keyword evidence="3" id="KW-1185">Reference proteome</keyword>
<evidence type="ECO:0000313" key="3">
    <source>
        <dbReference type="Proteomes" id="UP000789524"/>
    </source>
</evidence>
<dbReference type="AlphaFoldDB" id="A0A8J2QV30"/>
<gene>
    <name evidence="2" type="ORF">DCHRY22_LOCUS10444</name>
</gene>
<dbReference type="Proteomes" id="UP000789524">
    <property type="component" value="Unassembled WGS sequence"/>
</dbReference>
<organism evidence="2 3">
    <name type="scientific">Danaus chrysippus</name>
    <name type="common">African queen</name>
    <dbReference type="NCBI Taxonomy" id="151541"/>
    <lineage>
        <taxon>Eukaryota</taxon>
        <taxon>Metazoa</taxon>
        <taxon>Ecdysozoa</taxon>
        <taxon>Arthropoda</taxon>
        <taxon>Hexapoda</taxon>
        <taxon>Insecta</taxon>
        <taxon>Pterygota</taxon>
        <taxon>Neoptera</taxon>
        <taxon>Endopterygota</taxon>
        <taxon>Lepidoptera</taxon>
        <taxon>Glossata</taxon>
        <taxon>Ditrysia</taxon>
        <taxon>Papilionoidea</taxon>
        <taxon>Nymphalidae</taxon>
        <taxon>Danainae</taxon>
        <taxon>Danaini</taxon>
        <taxon>Danaina</taxon>
        <taxon>Danaus</taxon>
        <taxon>Anosia</taxon>
    </lineage>
</organism>
<dbReference type="EMBL" id="CAKASE010000070">
    <property type="protein sequence ID" value="CAG9573428.1"/>
    <property type="molecule type" value="Genomic_DNA"/>
</dbReference>
<reference evidence="2" key="1">
    <citation type="submission" date="2021-09" db="EMBL/GenBank/DDBJ databases">
        <authorList>
            <person name="Martin H S."/>
        </authorList>
    </citation>
    <scope>NUCLEOTIDE SEQUENCE</scope>
</reference>
<comment type="caution">
    <text evidence="2">The sequence shown here is derived from an EMBL/GenBank/DDBJ whole genome shotgun (WGS) entry which is preliminary data.</text>
</comment>
<name>A0A8J2QV30_9NEOP</name>
<protein>
    <submittedName>
        <fullName evidence="2">(African queen) hypothetical protein</fullName>
    </submittedName>
</protein>
<evidence type="ECO:0000313" key="2">
    <source>
        <dbReference type="EMBL" id="CAG9573428.1"/>
    </source>
</evidence>
<proteinExistence type="predicted"/>
<dbReference type="OrthoDB" id="10565822at2759"/>
<feature type="region of interest" description="Disordered" evidence="1">
    <location>
        <begin position="45"/>
        <end position="107"/>
    </location>
</feature>
<accession>A0A8J2QV30</accession>
<feature type="compositionally biased region" description="Acidic residues" evidence="1">
    <location>
        <begin position="51"/>
        <end position="61"/>
    </location>
</feature>
<evidence type="ECO:0000256" key="1">
    <source>
        <dbReference type="SAM" id="MobiDB-lite"/>
    </source>
</evidence>
<feature type="region of interest" description="Disordered" evidence="1">
    <location>
        <begin position="1"/>
        <end position="20"/>
    </location>
</feature>
<sequence length="107" mass="11166">MVTVPAAFTSPPKRTEPRIGTWPFTTVVPATGILPAILMSPIPSPPYAGEDAGEYTGEDTGEYAGEGTGENTEEYEAGLTIGDMPDAKPSGPKRGSIPDKPAPIHEL</sequence>